<protein>
    <submittedName>
        <fullName evidence="2">Transporter</fullName>
    </submittedName>
</protein>
<keyword evidence="1" id="KW-0472">Membrane</keyword>
<gene>
    <name evidence="2" type="ORF">FNY66_06905</name>
</gene>
<sequence>MKQIISALPIVFLFLAMLFSPKAVFEGAESGLLLWFQIVFPTLFPFMLISGLMHAGGGINIIARLFGRMFSVLFATSKNGAFAVITGFLCGYPMGAKVSADLVRAGRITQNEGAYLLSFCNNTSPVFIMNFIVWKTLGREDLMIPTLLILVGVPVFLSLLFRRFYLKGEKHFPDVDQKDTNIRKTVDFTMLDACLTDSFESIVNVGLYIIFFSILISLPGNITADNKILAVILPTLEMTNGILMVNRLLADLSVSYPLILGLTSFGGFCAAAQTQCMIKDTGLPFLPYIIQKLTAAAAASLAGALYMRMF</sequence>
<keyword evidence="3" id="KW-1185">Reference proteome</keyword>
<organism evidence="2 3">
    <name type="scientific">Mediterraneibacter catenae</name>
    <dbReference type="NCBI Taxonomy" id="2594882"/>
    <lineage>
        <taxon>Bacteria</taxon>
        <taxon>Bacillati</taxon>
        <taxon>Bacillota</taxon>
        <taxon>Clostridia</taxon>
        <taxon>Lachnospirales</taxon>
        <taxon>Lachnospiraceae</taxon>
        <taxon>Mediterraneibacter</taxon>
    </lineage>
</organism>
<proteinExistence type="predicted"/>
<comment type="caution">
    <text evidence="2">The sequence shown here is derived from an EMBL/GenBank/DDBJ whole genome shotgun (WGS) entry which is preliminary data.</text>
</comment>
<feature type="transmembrane region" description="Helical" evidence="1">
    <location>
        <begin position="285"/>
        <end position="307"/>
    </location>
</feature>
<feature type="transmembrane region" description="Helical" evidence="1">
    <location>
        <begin position="70"/>
        <end position="94"/>
    </location>
</feature>
<dbReference type="OrthoDB" id="1645614at2"/>
<evidence type="ECO:0000313" key="3">
    <source>
        <dbReference type="Proteomes" id="UP000322025"/>
    </source>
</evidence>
<keyword evidence="1" id="KW-1133">Transmembrane helix</keyword>
<reference evidence="2" key="1">
    <citation type="submission" date="2019-07" db="EMBL/GenBank/DDBJ databases">
        <authorList>
            <person name="Wongkuna S."/>
            <person name="Scaria J."/>
        </authorList>
    </citation>
    <scope>NUCLEOTIDE SEQUENCE [LARGE SCALE GENOMIC DNA]</scope>
    <source>
        <strain evidence="2">SW178</strain>
    </source>
</reference>
<feature type="transmembrane region" description="Helical" evidence="1">
    <location>
        <begin position="255"/>
        <end position="273"/>
    </location>
</feature>
<accession>A0A5M9I2N9</accession>
<feature type="transmembrane region" description="Helical" evidence="1">
    <location>
        <begin position="114"/>
        <end position="134"/>
    </location>
</feature>
<name>A0A5M9I2N9_9FIRM</name>
<dbReference type="AlphaFoldDB" id="A0A5M9I2N9"/>
<feature type="transmembrane region" description="Helical" evidence="1">
    <location>
        <begin position="198"/>
        <end position="216"/>
    </location>
</feature>
<dbReference type="Proteomes" id="UP000322025">
    <property type="component" value="Unassembled WGS sequence"/>
</dbReference>
<feature type="transmembrane region" description="Helical" evidence="1">
    <location>
        <begin position="43"/>
        <end position="63"/>
    </location>
</feature>
<dbReference type="RefSeq" id="WP_150310673.1">
    <property type="nucleotide sequence ID" value="NZ_VMSO01000007.1"/>
</dbReference>
<feature type="transmembrane region" description="Helical" evidence="1">
    <location>
        <begin position="146"/>
        <end position="165"/>
    </location>
</feature>
<evidence type="ECO:0000256" key="1">
    <source>
        <dbReference type="SAM" id="Phobius"/>
    </source>
</evidence>
<dbReference type="EMBL" id="VMSO01000007">
    <property type="protein sequence ID" value="KAA8501595.1"/>
    <property type="molecule type" value="Genomic_DNA"/>
</dbReference>
<evidence type="ECO:0000313" key="2">
    <source>
        <dbReference type="EMBL" id="KAA8501595.1"/>
    </source>
</evidence>
<feature type="transmembrane region" description="Helical" evidence="1">
    <location>
        <begin position="228"/>
        <end position="249"/>
    </location>
</feature>
<keyword evidence="1" id="KW-0812">Transmembrane</keyword>